<dbReference type="EC" id="1.1.1.133" evidence="2"/>
<evidence type="ECO:0000256" key="2">
    <source>
        <dbReference type="RuleBase" id="RU364082"/>
    </source>
</evidence>
<gene>
    <name evidence="5" type="primary">rmlD</name>
    <name evidence="5" type="ORF">BIN_B_04473</name>
</gene>
<reference evidence="5" key="1">
    <citation type="submission" date="2019-05" db="EMBL/GenBank/DDBJ databases">
        <authorList>
            <person name="Naeem R."/>
            <person name="Antony C."/>
            <person name="Guan Q."/>
        </authorList>
    </citation>
    <scope>NUCLEOTIDE SEQUENCE</scope>
    <source>
        <strain evidence="5">2</strain>
    </source>
</reference>
<comment type="function">
    <text evidence="2">Catalyzes the reduction of dTDP-6-deoxy-L-lyxo-4-hexulose to yield dTDP-L-rhamnose.</text>
</comment>
<dbReference type="Gene3D" id="3.40.50.720">
    <property type="entry name" value="NAD(P)-binding Rossmann-like Domain"/>
    <property type="match status" value="1"/>
</dbReference>
<evidence type="ECO:0000256" key="3">
    <source>
        <dbReference type="SAM" id="MobiDB-lite"/>
    </source>
</evidence>
<protein>
    <recommendedName>
        <fullName evidence="2">dTDP-4-dehydrorhamnose reductase</fullName>
        <ecNumber evidence="2">1.1.1.133</ecNumber>
    </recommendedName>
</protein>
<dbReference type="SUPFAM" id="SSF51735">
    <property type="entry name" value="NAD(P)-binding Rossmann-fold domains"/>
    <property type="match status" value="1"/>
</dbReference>
<dbReference type="InterPro" id="IPR005913">
    <property type="entry name" value="dTDP_dehydrorham_reduct"/>
</dbReference>
<feature type="domain" description="RmlD-like substrate binding" evidence="4">
    <location>
        <begin position="1"/>
        <end position="280"/>
    </location>
</feature>
<keyword evidence="2" id="KW-0560">Oxidoreductase</keyword>
<organism evidence="5">
    <name type="scientific">Mycobacterium riyadhense</name>
    <dbReference type="NCBI Taxonomy" id="486698"/>
    <lineage>
        <taxon>Bacteria</taxon>
        <taxon>Bacillati</taxon>
        <taxon>Actinomycetota</taxon>
        <taxon>Actinomycetes</taxon>
        <taxon>Mycobacteriales</taxon>
        <taxon>Mycobacteriaceae</taxon>
        <taxon>Mycobacterium</taxon>
    </lineage>
</organism>
<dbReference type="GO" id="GO:0019305">
    <property type="term" value="P:dTDP-rhamnose biosynthetic process"/>
    <property type="evidence" value="ECO:0007669"/>
    <property type="project" value="UniProtKB-UniPathway"/>
</dbReference>
<feature type="region of interest" description="Disordered" evidence="3">
    <location>
        <begin position="282"/>
        <end position="334"/>
    </location>
</feature>
<dbReference type="CDD" id="cd05254">
    <property type="entry name" value="dTDP_HR_like_SDR_e"/>
    <property type="match status" value="1"/>
</dbReference>
<dbReference type="InterPro" id="IPR029903">
    <property type="entry name" value="RmlD-like-bd"/>
</dbReference>
<dbReference type="AlphaFoldDB" id="A0A653EXU5"/>
<comment type="similarity">
    <text evidence="1 2">Belongs to the dTDP-4-dehydrorhamnose reductase family.</text>
</comment>
<dbReference type="Pfam" id="PF04321">
    <property type="entry name" value="RmlD_sub_bind"/>
    <property type="match status" value="1"/>
</dbReference>
<name>A0A653EXU5_9MYCO</name>
<accession>A0A653EXU5</accession>
<dbReference type="PANTHER" id="PTHR10491">
    <property type="entry name" value="DTDP-4-DEHYDRORHAMNOSE REDUCTASE"/>
    <property type="match status" value="1"/>
</dbReference>
<evidence type="ECO:0000259" key="4">
    <source>
        <dbReference type="Pfam" id="PF04321"/>
    </source>
</evidence>
<dbReference type="GO" id="GO:0008831">
    <property type="term" value="F:dTDP-4-dehydrorhamnose reductase activity"/>
    <property type="evidence" value="ECO:0007669"/>
    <property type="project" value="UniProtKB-EC"/>
</dbReference>
<sequence>MITGAGGQLGGHLTALAARAGREMEAKTSAEWDITDPGAAERTIQRGDIVVNCAAYTDVDGAESDEAGAYAVNATGPENLARACARVGAQLIHVSTDYVFNGEFADGKPRPYEPTDETAPQGVYARSKLAGEQAVLATSPDAVVVRTAWVYTGATGNDFVAVMRRLAAGDGPINVVDDQTGSPTYVADLAAGLFELADSRVRGCVLHAANEGVVTRFDQARAVFEESGADPQRVRPVSSAQFPRPAPRPSYSALSGKAWAAAGLTPLRPWRSALVAALTAASGTTSADGPAPPHAASRRASSPAGADGPAPPHAASRRASSPAGADGPIPSTRD</sequence>
<dbReference type="UniPathway" id="UPA00124"/>
<proteinExistence type="inferred from homology"/>
<dbReference type="EMBL" id="LR589132">
    <property type="protein sequence ID" value="VTP02344.1"/>
    <property type="molecule type" value="Genomic_DNA"/>
</dbReference>
<dbReference type="NCBIfam" id="TIGR01214">
    <property type="entry name" value="rmlD"/>
    <property type="match status" value="1"/>
</dbReference>
<dbReference type="Gene3D" id="3.90.25.10">
    <property type="entry name" value="UDP-galactose 4-epimerase, domain 1"/>
    <property type="match status" value="1"/>
</dbReference>
<evidence type="ECO:0000256" key="1">
    <source>
        <dbReference type="ARBA" id="ARBA00010944"/>
    </source>
</evidence>
<keyword evidence="2" id="KW-0521">NADP</keyword>
<feature type="region of interest" description="Disordered" evidence="3">
    <location>
        <begin position="227"/>
        <end position="253"/>
    </location>
</feature>
<evidence type="ECO:0000313" key="5">
    <source>
        <dbReference type="EMBL" id="VTP02344.1"/>
    </source>
</evidence>
<dbReference type="InterPro" id="IPR036291">
    <property type="entry name" value="NAD(P)-bd_dom_sf"/>
</dbReference>
<feature type="compositionally biased region" description="Low complexity" evidence="3">
    <location>
        <begin position="282"/>
        <end position="325"/>
    </location>
</feature>
<dbReference type="GO" id="GO:0005829">
    <property type="term" value="C:cytosol"/>
    <property type="evidence" value="ECO:0007669"/>
    <property type="project" value="TreeGrafter"/>
</dbReference>
<comment type="pathway">
    <text evidence="2">Carbohydrate biosynthesis; dTDP-L-rhamnose biosynthesis.</text>
</comment>
<dbReference type="PANTHER" id="PTHR10491:SF4">
    <property type="entry name" value="METHIONINE ADENOSYLTRANSFERASE 2 SUBUNIT BETA"/>
    <property type="match status" value="1"/>
</dbReference>